<dbReference type="PIRSF" id="PIRSF002070">
    <property type="entry name" value="SSB"/>
    <property type="match status" value="1"/>
</dbReference>
<dbReference type="SUPFAM" id="SSF50249">
    <property type="entry name" value="Nucleic acid-binding proteins"/>
    <property type="match status" value="1"/>
</dbReference>
<dbReference type="PANTHER" id="PTHR10302">
    <property type="entry name" value="SINGLE-STRANDED DNA-BINDING PROTEIN"/>
    <property type="match status" value="1"/>
</dbReference>
<protein>
    <recommendedName>
        <fullName evidence="2 3">Single-stranded DNA-binding protein</fullName>
        <shortName evidence="2">SSB</shortName>
    </recommendedName>
</protein>
<dbReference type="InterPro" id="IPR011344">
    <property type="entry name" value="ssDNA-bd"/>
</dbReference>
<dbReference type="Pfam" id="PF00436">
    <property type="entry name" value="SSB"/>
    <property type="match status" value="1"/>
</dbReference>
<reference evidence="5" key="1">
    <citation type="journal article" date="2009" name="BMC Genomics">
        <title>The complete genome sequence of Xanthomonas albilineans provides new insights into the reductive genome evolution of the xylem-limited Xanthomonadaceae.</title>
        <authorList>
            <person name="Pieretti I."/>
            <person name="Royer M."/>
            <person name="Barbe V."/>
            <person name="Carrere S."/>
            <person name="Koebnik R."/>
            <person name="Cociancich S."/>
            <person name="Couloux A."/>
            <person name="Darrasse A."/>
            <person name="Gouzy J."/>
            <person name="Jacques M.A."/>
            <person name="Lauber E."/>
            <person name="Manceau C."/>
            <person name="Mangenot S."/>
            <person name="Poussier S."/>
            <person name="Segurens B."/>
            <person name="Szurek B."/>
            <person name="Verdier V."/>
            <person name="Arlat M."/>
            <person name="Rott P."/>
        </authorList>
    </citation>
    <scope>NUCLEOTIDE SEQUENCE [LARGE SCALE GENOMIC DNA]</scope>
    <source>
        <strain evidence="5">GPE PC73 / CFBP 7063</strain>
        <plasmid evidence="5">Plasmid plasmII</plasmid>
    </source>
</reference>
<dbReference type="HAMAP" id="MF_00984">
    <property type="entry name" value="SSB"/>
    <property type="match status" value="1"/>
</dbReference>
<organism evidence="5">
    <name type="scientific">Xanthomonas albilineans (strain GPE PC73 / CFBP 7063)</name>
    <dbReference type="NCBI Taxonomy" id="380358"/>
    <lineage>
        <taxon>Bacteria</taxon>
        <taxon>Pseudomonadati</taxon>
        <taxon>Pseudomonadota</taxon>
        <taxon>Gammaproteobacteria</taxon>
        <taxon>Lysobacterales</taxon>
        <taxon>Lysobacteraceae</taxon>
        <taxon>Xanthomonas</taxon>
    </lineage>
</organism>
<accession>D6CK72</accession>
<gene>
    <name evidence="4" type="primary">ssb</name>
    <name evidence="4" type="ordered locus">XALq_3204</name>
</gene>
<feature type="DNA-binding region" evidence="2">
    <location>
        <begin position="50"/>
        <end position="56"/>
    </location>
</feature>
<keyword evidence="1 2" id="KW-0238">DNA-binding</keyword>
<name>D6CK72_XANAP</name>
<dbReference type="Gene3D" id="2.40.50.140">
    <property type="entry name" value="Nucleic acid-binding proteins"/>
    <property type="match status" value="1"/>
</dbReference>
<dbReference type="InterPro" id="IPR012340">
    <property type="entry name" value="NA-bd_OB-fold"/>
</dbReference>
<dbReference type="RefSeq" id="WP_014607074.1">
    <property type="nucleotide sequence ID" value="NZ_CP046571.1"/>
</dbReference>
<dbReference type="PANTHER" id="PTHR10302:SF27">
    <property type="entry name" value="SINGLE-STRANDED DNA-BINDING PROTEIN"/>
    <property type="match status" value="1"/>
</dbReference>
<evidence type="ECO:0000256" key="2">
    <source>
        <dbReference type="HAMAP-Rule" id="MF_00984"/>
    </source>
</evidence>
<geneLocation type="plasmid" evidence="4 5">
    <name>plasmII</name>
</geneLocation>
<comment type="caution">
    <text evidence="2">Lacks conserved residue(s) required for the propagation of feature annotation.</text>
</comment>
<dbReference type="GO" id="GO:0009295">
    <property type="term" value="C:nucleoid"/>
    <property type="evidence" value="ECO:0007669"/>
    <property type="project" value="TreeGrafter"/>
</dbReference>
<dbReference type="OrthoDB" id="9809878at2"/>
<keyword evidence="4" id="KW-0614">Plasmid</keyword>
<sequence length="120" mass="13645">MASLNEVRLIGNVGKPVELRNSNGTDVCTVILATNSYRGKGESREQHTAWHRVVLFNQNARYAAEYVQVGDLVLASGSIEYRKWEREGEEFYTTEIVCNNFQGLRLRGTNHPDNDNQDLE</sequence>
<proteinExistence type="inferred from homology"/>
<dbReference type="KEGG" id="xal:XALq_3204"/>
<evidence type="ECO:0000313" key="4">
    <source>
        <dbReference type="EMBL" id="CAZ15861.1"/>
    </source>
</evidence>
<dbReference type="Proteomes" id="UP000001890">
    <property type="component" value="Plasmid plasmII"/>
</dbReference>
<keyword evidence="5" id="KW-1185">Reference proteome</keyword>
<dbReference type="NCBIfam" id="TIGR00621">
    <property type="entry name" value="ssb"/>
    <property type="match status" value="1"/>
</dbReference>
<dbReference type="CDD" id="cd04496">
    <property type="entry name" value="SSB_OBF"/>
    <property type="match status" value="1"/>
</dbReference>
<dbReference type="PROSITE" id="PS50935">
    <property type="entry name" value="SSB"/>
    <property type="match status" value="1"/>
</dbReference>
<evidence type="ECO:0000313" key="5">
    <source>
        <dbReference type="Proteomes" id="UP000001890"/>
    </source>
</evidence>
<dbReference type="GO" id="GO:0003697">
    <property type="term" value="F:single-stranded DNA binding"/>
    <property type="evidence" value="ECO:0007669"/>
    <property type="project" value="UniProtKB-UniRule"/>
</dbReference>
<dbReference type="GO" id="GO:0006260">
    <property type="term" value="P:DNA replication"/>
    <property type="evidence" value="ECO:0007669"/>
    <property type="project" value="InterPro"/>
</dbReference>
<dbReference type="EMBL" id="FP340278">
    <property type="protein sequence ID" value="CAZ15861.1"/>
    <property type="molecule type" value="Genomic_DNA"/>
</dbReference>
<evidence type="ECO:0000256" key="3">
    <source>
        <dbReference type="PIRNR" id="PIRNR002070"/>
    </source>
</evidence>
<dbReference type="InterPro" id="IPR000424">
    <property type="entry name" value="Primosome_PriB/ssb"/>
</dbReference>
<comment type="subunit">
    <text evidence="2">Homotetramer.</text>
</comment>
<dbReference type="AlphaFoldDB" id="D6CK72"/>
<evidence type="ECO:0000256" key="1">
    <source>
        <dbReference type="ARBA" id="ARBA00023125"/>
    </source>
</evidence>